<sequence>MLGARLSRISRVFLVLIVAVISFIEHSSVTRAATYNGPVEDIAHRVVASVPGTILDFDLNRILYSKGGVLYIKKLAASTNDIMLPTTTATKGALTDNGAIYVENSVLYAWSEEGTVHEITNNLGQLFQKSRNYVTFSTKVPQSTSFQIWLFHLSDNSYYNVSELNQYDSKVDDARVSNDGHLMYRNAVDDYLIAYHNGVTNKTPHKLSRNSYQDFYDGFQIIYSEQENHEYDSWYLKRYIDGISQHLVWYRQIPYAFAGNNGWTAYRSESEGLVIYSPEGTKYTYPIEASAPDTHILQISDTGDVILETGIGSSPKHWFIRPGSEKVYMSDNLSYDIQLFLRTPFWKLEDGKYYRFEDGTLYEFVPNFYVPVESISLSETPLNLRVGQTAKLDLIFHPANASFKSSLGLEWHSSDSRIADVIPYYHDVRGISPGTAQITVTSPSGHLKAAQTVNVTGTKGIVGLGSAAYTRDLVQWMDEGNVYVDVPVYRTDGSDGELRVFYTTRADTAKENSDFDLATGSITFKDGQTSATIRIFLKDDSIKESLESFSLKLEGSAENIYEPGSAMFFVIRDND</sequence>
<dbReference type="InterPro" id="IPR008964">
    <property type="entry name" value="Invasin/intimin_cell_adhesion"/>
</dbReference>
<gene>
    <name evidence="5" type="ORF">ACFFK0_27935</name>
</gene>
<keyword evidence="6" id="KW-1185">Reference proteome</keyword>
<keyword evidence="1" id="KW-0732">Signal</keyword>
<proteinExistence type="predicted"/>
<reference evidence="5 6" key="1">
    <citation type="submission" date="2024-09" db="EMBL/GenBank/DDBJ databases">
        <authorList>
            <person name="Sun Q."/>
            <person name="Mori K."/>
        </authorList>
    </citation>
    <scope>NUCLEOTIDE SEQUENCE [LARGE SCALE GENOMIC DNA]</scope>
    <source>
        <strain evidence="5 6">CCM 7759</strain>
    </source>
</reference>
<dbReference type="Gene3D" id="2.60.40.2030">
    <property type="match status" value="1"/>
</dbReference>
<dbReference type="InterPro" id="IPR003644">
    <property type="entry name" value="Calx_beta"/>
</dbReference>
<keyword evidence="3" id="KW-0106">Calcium</keyword>
<evidence type="ECO:0000256" key="3">
    <source>
        <dbReference type="ARBA" id="ARBA00022837"/>
    </source>
</evidence>
<dbReference type="Pfam" id="PF02368">
    <property type="entry name" value="Big_2"/>
    <property type="match status" value="1"/>
</dbReference>
<dbReference type="SMART" id="SM00237">
    <property type="entry name" value="Calx_beta"/>
    <property type="match status" value="1"/>
</dbReference>
<organism evidence="5 6">
    <name type="scientific">Paenibacillus chartarius</name>
    <dbReference type="NCBI Taxonomy" id="747481"/>
    <lineage>
        <taxon>Bacteria</taxon>
        <taxon>Bacillati</taxon>
        <taxon>Bacillota</taxon>
        <taxon>Bacilli</taxon>
        <taxon>Bacillales</taxon>
        <taxon>Paenibacillaceae</taxon>
        <taxon>Paenibacillus</taxon>
    </lineage>
</organism>
<evidence type="ECO:0000313" key="5">
    <source>
        <dbReference type="EMBL" id="MFC0216232.1"/>
    </source>
</evidence>
<feature type="domain" description="Calx-beta" evidence="4">
    <location>
        <begin position="449"/>
        <end position="554"/>
    </location>
</feature>
<evidence type="ECO:0000313" key="6">
    <source>
        <dbReference type="Proteomes" id="UP001589776"/>
    </source>
</evidence>
<dbReference type="InterPro" id="IPR003343">
    <property type="entry name" value="Big_2"/>
</dbReference>
<comment type="caution">
    <text evidence="5">The sequence shown here is derived from an EMBL/GenBank/DDBJ whole genome shotgun (WGS) entry which is preliminary data.</text>
</comment>
<protein>
    <submittedName>
        <fullName evidence="5">Calx-beta domain-containing protein</fullName>
    </submittedName>
</protein>
<dbReference type="RefSeq" id="WP_377474204.1">
    <property type="nucleotide sequence ID" value="NZ_JBHLWN010000113.1"/>
</dbReference>
<dbReference type="EMBL" id="JBHLWN010000113">
    <property type="protein sequence ID" value="MFC0216232.1"/>
    <property type="molecule type" value="Genomic_DNA"/>
</dbReference>
<dbReference type="Gene3D" id="2.60.40.1080">
    <property type="match status" value="1"/>
</dbReference>
<accession>A0ABV6DUA2</accession>
<evidence type="ECO:0000259" key="4">
    <source>
        <dbReference type="SMART" id="SM00237"/>
    </source>
</evidence>
<keyword evidence="2" id="KW-0677">Repeat</keyword>
<evidence type="ECO:0000256" key="2">
    <source>
        <dbReference type="ARBA" id="ARBA00022737"/>
    </source>
</evidence>
<name>A0ABV6DUA2_9BACL</name>
<dbReference type="InterPro" id="IPR038081">
    <property type="entry name" value="CalX-like_sf"/>
</dbReference>
<dbReference type="SUPFAM" id="SSF141072">
    <property type="entry name" value="CalX-like"/>
    <property type="match status" value="1"/>
</dbReference>
<evidence type="ECO:0000256" key="1">
    <source>
        <dbReference type="ARBA" id="ARBA00022729"/>
    </source>
</evidence>
<dbReference type="Pfam" id="PF03160">
    <property type="entry name" value="Calx-beta"/>
    <property type="match status" value="1"/>
</dbReference>
<dbReference type="Proteomes" id="UP001589776">
    <property type="component" value="Unassembled WGS sequence"/>
</dbReference>
<dbReference type="SUPFAM" id="SSF49373">
    <property type="entry name" value="Invasin/intimin cell-adhesion fragments"/>
    <property type="match status" value="1"/>
</dbReference>